<gene>
    <name evidence="4" type="ORF">Aconfl_04190</name>
</gene>
<keyword evidence="5" id="KW-1185">Reference proteome</keyword>
<dbReference type="RefSeq" id="WP_338222578.1">
    <property type="nucleotide sequence ID" value="NZ_BTPD01000001.1"/>
</dbReference>
<organism evidence="4 5">
    <name type="scientific">Algoriphagus confluentis</name>
    <dbReference type="NCBI Taxonomy" id="1697556"/>
    <lineage>
        <taxon>Bacteria</taxon>
        <taxon>Pseudomonadati</taxon>
        <taxon>Bacteroidota</taxon>
        <taxon>Cytophagia</taxon>
        <taxon>Cytophagales</taxon>
        <taxon>Cyclobacteriaceae</taxon>
        <taxon>Algoriphagus</taxon>
    </lineage>
</organism>
<dbReference type="Pfam" id="PF01467">
    <property type="entry name" value="CTP_transf_like"/>
    <property type="match status" value="1"/>
</dbReference>
<dbReference type="EMBL" id="BTPD01000001">
    <property type="protein sequence ID" value="GMQ27777.1"/>
    <property type="molecule type" value="Genomic_DNA"/>
</dbReference>
<evidence type="ECO:0000259" key="3">
    <source>
        <dbReference type="Pfam" id="PF01467"/>
    </source>
</evidence>
<evidence type="ECO:0000313" key="4">
    <source>
        <dbReference type="EMBL" id="GMQ27777.1"/>
    </source>
</evidence>
<evidence type="ECO:0000313" key="5">
    <source>
        <dbReference type="Proteomes" id="UP001338309"/>
    </source>
</evidence>
<dbReference type="PANTHER" id="PTHR43793:SF1">
    <property type="entry name" value="FAD SYNTHASE"/>
    <property type="match status" value="1"/>
</dbReference>
<comment type="caution">
    <text evidence="4">The sequence shown here is derived from an EMBL/GenBank/DDBJ whole genome shotgun (WGS) entry which is preliminary data.</text>
</comment>
<feature type="domain" description="Cytidyltransferase-like" evidence="3">
    <location>
        <begin position="7"/>
        <end position="104"/>
    </location>
</feature>
<name>A0ABQ6PJU6_9BACT</name>
<dbReference type="InterPro" id="IPR004821">
    <property type="entry name" value="Cyt_trans-like"/>
</dbReference>
<dbReference type="InterPro" id="IPR014729">
    <property type="entry name" value="Rossmann-like_a/b/a_fold"/>
</dbReference>
<sequence>MKKAIIVSGYFNPLHKGHIEYFNNSKAVGDELIVIVNSDYQRELKGSKEFQLEDERMFIVSNIKSVDRVYLSIDKDRTVRETIRKIHQELSGTYHLAFANGGDQNNQSIPEVPVCQELGIELIDGLGDKIQSSSWLLKKNS</sequence>
<accession>A0ABQ6PJU6</accession>
<dbReference type="Gene3D" id="3.40.50.620">
    <property type="entry name" value="HUPs"/>
    <property type="match status" value="1"/>
</dbReference>
<dbReference type="NCBIfam" id="TIGR00125">
    <property type="entry name" value="cyt_tran_rel"/>
    <property type="match status" value="1"/>
</dbReference>
<evidence type="ECO:0000256" key="2">
    <source>
        <dbReference type="ARBA" id="ARBA00022695"/>
    </source>
</evidence>
<reference evidence="4 5" key="1">
    <citation type="submission" date="2023-08" db="EMBL/GenBank/DDBJ databases">
        <title>Draft genome sequence of Algoriphagus confluentis.</title>
        <authorList>
            <person name="Takatani N."/>
            <person name="Hosokawa M."/>
            <person name="Sawabe T."/>
        </authorList>
    </citation>
    <scope>NUCLEOTIDE SEQUENCE [LARGE SCALE GENOMIC DNA]</scope>
    <source>
        <strain evidence="4 5">NBRC 111222</strain>
    </source>
</reference>
<dbReference type="SUPFAM" id="SSF52374">
    <property type="entry name" value="Nucleotidylyl transferase"/>
    <property type="match status" value="1"/>
</dbReference>
<keyword evidence="2" id="KW-0548">Nucleotidyltransferase</keyword>
<dbReference type="Proteomes" id="UP001338309">
    <property type="component" value="Unassembled WGS sequence"/>
</dbReference>
<dbReference type="InterPro" id="IPR050385">
    <property type="entry name" value="Archaeal_FAD_synthase"/>
</dbReference>
<evidence type="ECO:0000256" key="1">
    <source>
        <dbReference type="ARBA" id="ARBA00022679"/>
    </source>
</evidence>
<protein>
    <recommendedName>
        <fullName evidence="3">Cytidyltransferase-like domain-containing protein</fullName>
    </recommendedName>
</protein>
<keyword evidence="1" id="KW-0808">Transferase</keyword>
<dbReference type="PANTHER" id="PTHR43793">
    <property type="entry name" value="FAD SYNTHASE"/>
    <property type="match status" value="1"/>
</dbReference>
<proteinExistence type="predicted"/>